<keyword evidence="2" id="KW-1185">Reference proteome</keyword>
<dbReference type="RefSeq" id="WP_106624563.1">
    <property type="nucleotide sequence ID" value="NZ_CP032819.1"/>
</dbReference>
<reference evidence="1 2" key="1">
    <citation type="submission" date="2018-10" db="EMBL/GenBank/DDBJ databases">
        <title>Butyricimonas faecalis sp. nov., isolated from human faeces and emended description of the genus Butyricimonas.</title>
        <authorList>
            <person name="Le Roy T."/>
            <person name="Van der Smissen P."/>
            <person name="Paquot A."/>
            <person name="Delzenne N."/>
            <person name="Muccioli G."/>
            <person name="Collet J.-F."/>
            <person name="Cani P.D."/>
        </authorList>
    </citation>
    <scope>NUCLEOTIDE SEQUENCE [LARGE SCALE GENOMIC DNA]</scope>
    <source>
        <strain evidence="1 2">H184</strain>
    </source>
</reference>
<dbReference type="AlphaFoldDB" id="A0A3Q9INX8"/>
<protein>
    <recommendedName>
        <fullName evidence="3">Lipoprotein</fullName>
    </recommendedName>
</protein>
<dbReference type="Proteomes" id="UP000270673">
    <property type="component" value="Chromosome"/>
</dbReference>
<dbReference type="EMBL" id="CP032819">
    <property type="protein sequence ID" value="AZS28441.1"/>
    <property type="molecule type" value="Genomic_DNA"/>
</dbReference>
<dbReference type="PROSITE" id="PS51257">
    <property type="entry name" value="PROKAR_LIPOPROTEIN"/>
    <property type="match status" value="1"/>
</dbReference>
<gene>
    <name evidence="1" type="ORF">D8S85_01985</name>
</gene>
<sequence length="477" mass="54415">MKKYLYIFITLLWVIGCADDDGNYSYSIVNEIGIDSIKDAYSLDQYDILEIEPYLNFKTGKDIEDLSFEWKVNNHVISTSRICDGIVTEDPSPSGSGGYNAFLCVTDNTTNLKYYKTFWVKVGTAYTNALYILSEDADGYAKLSMQRRDRENATLIHDVFEIANPLLGSLSKRPQQVYYYNNNFVILCAEGDRKMVAMNPKTMKLERIYGPEVIKGEYSGTFTPRSISLYMGGIIAAEEGLFTYNYMNNEALMRPIAGNYDFAVWADGNMQMDAYAWLSYDNTNYQFLRLHNGSGALYDEIIPITTDQFSTEGQKFLTAGHFGYEELRPVLYNAEEKKAYFYRLLMASSDWDPVTWLPMWSISYEKIMERENLIDENSVSVLGMNSLYWFIANGNKIVRIHGDGGEVRDLYTVPNGQVTEMILDSKEERLFVASSDGVNSWIYVLSVLVNDFGTLKEDPLQMSGKIVSMTKTGSWKF</sequence>
<dbReference type="KEGG" id="buy:D8S85_01985"/>
<dbReference type="SUPFAM" id="SSF69304">
    <property type="entry name" value="Tricorn protease N-terminal domain"/>
    <property type="match status" value="1"/>
</dbReference>
<accession>A0A3Q9INX8</accession>
<evidence type="ECO:0000313" key="2">
    <source>
        <dbReference type="Proteomes" id="UP000270673"/>
    </source>
</evidence>
<evidence type="ECO:0008006" key="3">
    <source>
        <dbReference type="Google" id="ProtNLM"/>
    </source>
</evidence>
<dbReference type="OrthoDB" id="1095251at2"/>
<dbReference type="InterPro" id="IPR032183">
    <property type="entry name" value="PKD-like"/>
</dbReference>
<organism evidence="1 2">
    <name type="scientific">Butyricimonas faecalis</name>
    <dbReference type="NCBI Taxonomy" id="2093856"/>
    <lineage>
        <taxon>Bacteria</taxon>
        <taxon>Pseudomonadati</taxon>
        <taxon>Bacteroidota</taxon>
        <taxon>Bacteroidia</taxon>
        <taxon>Bacteroidales</taxon>
        <taxon>Odoribacteraceae</taxon>
        <taxon>Butyricimonas</taxon>
    </lineage>
</organism>
<evidence type="ECO:0000313" key="1">
    <source>
        <dbReference type="EMBL" id="AZS28441.1"/>
    </source>
</evidence>
<name>A0A3Q9INX8_9BACT</name>
<proteinExistence type="predicted"/>
<dbReference type="Pfam" id="PF16407">
    <property type="entry name" value="PKD_2"/>
    <property type="match status" value="1"/>
</dbReference>